<reference evidence="1" key="2">
    <citation type="submission" date="2022-01" db="EMBL/GenBank/DDBJ databases">
        <authorList>
            <person name="Yamashiro T."/>
            <person name="Shiraishi A."/>
            <person name="Satake H."/>
            <person name="Nakayama K."/>
        </authorList>
    </citation>
    <scope>NUCLEOTIDE SEQUENCE</scope>
</reference>
<organism evidence="1 2">
    <name type="scientific">Tanacetum coccineum</name>
    <dbReference type="NCBI Taxonomy" id="301880"/>
    <lineage>
        <taxon>Eukaryota</taxon>
        <taxon>Viridiplantae</taxon>
        <taxon>Streptophyta</taxon>
        <taxon>Embryophyta</taxon>
        <taxon>Tracheophyta</taxon>
        <taxon>Spermatophyta</taxon>
        <taxon>Magnoliopsida</taxon>
        <taxon>eudicotyledons</taxon>
        <taxon>Gunneridae</taxon>
        <taxon>Pentapetalae</taxon>
        <taxon>asterids</taxon>
        <taxon>campanulids</taxon>
        <taxon>Asterales</taxon>
        <taxon>Asteraceae</taxon>
        <taxon>Asteroideae</taxon>
        <taxon>Anthemideae</taxon>
        <taxon>Anthemidinae</taxon>
        <taxon>Tanacetum</taxon>
    </lineage>
</organism>
<sequence length="210" mass="24002">MKSLTLEWSECGKNGYQQSVQREISRTPTLKSYDLVISLKVISSPCTSIKALCRYLKKGLPNNQSYDNWLHTWTLEVGHLRTSVTNTVSFGVTSVYQLPPRREKTGGRICMCRSCWRTVTGIFLRLKLPAAACETYSWMLSRKCWLSREMELELEMSALSEKNNNCVLVSLGGSLEQFCHSFSIHHPGLWEFQQDEEELVVVVVVVDDEL</sequence>
<evidence type="ECO:0000313" key="1">
    <source>
        <dbReference type="EMBL" id="GJT29190.1"/>
    </source>
</evidence>
<name>A0ABQ5CQ17_9ASTR</name>
<evidence type="ECO:0000313" key="2">
    <source>
        <dbReference type="Proteomes" id="UP001151760"/>
    </source>
</evidence>
<dbReference type="EMBL" id="BQNB010014523">
    <property type="protein sequence ID" value="GJT29190.1"/>
    <property type="molecule type" value="Genomic_DNA"/>
</dbReference>
<reference evidence="1" key="1">
    <citation type="journal article" date="2022" name="Int. J. Mol. Sci.">
        <title>Draft Genome of Tanacetum Coccineum: Genomic Comparison of Closely Related Tanacetum-Family Plants.</title>
        <authorList>
            <person name="Yamashiro T."/>
            <person name="Shiraishi A."/>
            <person name="Nakayama K."/>
            <person name="Satake H."/>
        </authorList>
    </citation>
    <scope>NUCLEOTIDE SEQUENCE</scope>
</reference>
<comment type="caution">
    <text evidence="1">The sequence shown here is derived from an EMBL/GenBank/DDBJ whole genome shotgun (WGS) entry which is preliminary data.</text>
</comment>
<keyword evidence="2" id="KW-1185">Reference proteome</keyword>
<gene>
    <name evidence="1" type="ORF">Tco_0909465</name>
</gene>
<protein>
    <submittedName>
        <fullName evidence="1">Uncharacterized protein</fullName>
    </submittedName>
</protein>
<accession>A0ABQ5CQ17</accession>
<dbReference type="Proteomes" id="UP001151760">
    <property type="component" value="Unassembled WGS sequence"/>
</dbReference>
<proteinExistence type="predicted"/>